<reference evidence="6 7" key="1">
    <citation type="submission" date="2024-02" db="EMBL/GenBank/DDBJ databases">
        <title>Haloferula sargassicola NBRC 104335.</title>
        <authorList>
            <person name="Ichikawa N."/>
            <person name="Katano-Makiyama Y."/>
            <person name="Hidaka K."/>
        </authorList>
    </citation>
    <scope>NUCLEOTIDE SEQUENCE [LARGE SCALE GENOMIC DNA]</scope>
    <source>
        <strain evidence="6 7">NBRC 104335</strain>
    </source>
</reference>
<dbReference type="InterPro" id="IPR052344">
    <property type="entry name" value="Transposase-related"/>
</dbReference>
<feature type="region of interest" description="Disordered" evidence="2">
    <location>
        <begin position="38"/>
        <end position="85"/>
    </location>
</feature>
<dbReference type="NCBIfam" id="NF033517">
    <property type="entry name" value="transpos_IS66"/>
    <property type="match status" value="1"/>
</dbReference>
<proteinExistence type="predicted"/>
<feature type="domain" description="Transposase IS66 C-terminal" evidence="5">
    <location>
        <begin position="462"/>
        <end position="490"/>
    </location>
</feature>
<evidence type="ECO:0000259" key="5">
    <source>
        <dbReference type="Pfam" id="PF13817"/>
    </source>
</evidence>
<evidence type="ECO:0000256" key="2">
    <source>
        <dbReference type="SAM" id="MobiDB-lite"/>
    </source>
</evidence>
<evidence type="ECO:0000313" key="7">
    <source>
        <dbReference type="Proteomes" id="UP001476282"/>
    </source>
</evidence>
<dbReference type="EMBL" id="BAABRI010000044">
    <property type="protein sequence ID" value="GAA5484853.1"/>
    <property type="molecule type" value="Genomic_DNA"/>
</dbReference>
<comment type="caution">
    <text evidence="6">The sequence shown here is derived from an EMBL/GenBank/DDBJ whole genome shotgun (WGS) entry which is preliminary data.</text>
</comment>
<accession>A0ABP9UTL4</accession>
<evidence type="ECO:0000313" key="6">
    <source>
        <dbReference type="EMBL" id="GAA5484853.1"/>
    </source>
</evidence>
<organism evidence="6 7">
    <name type="scientific">Haloferula sargassicola</name>
    <dbReference type="NCBI Taxonomy" id="490096"/>
    <lineage>
        <taxon>Bacteria</taxon>
        <taxon>Pseudomonadati</taxon>
        <taxon>Verrucomicrobiota</taxon>
        <taxon>Verrucomicrobiia</taxon>
        <taxon>Verrucomicrobiales</taxon>
        <taxon>Verrucomicrobiaceae</taxon>
        <taxon>Haloferula</taxon>
    </lineage>
</organism>
<keyword evidence="7" id="KW-1185">Reference proteome</keyword>
<dbReference type="Pfam" id="PF13817">
    <property type="entry name" value="DDE_Tnp_IS66_C"/>
    <property type="match status" value="1"/>
</dbReference>
<dbReference type="PANTHER" id="PTHR33678:SF1">
    <property type="entry name" value="BLL1576 PROTEIN"/>
    <property type="match status" value="1"/>
</dbReference>
<keyword evidence="1" id="KW-0175">Coiled coil</keyword>
<dbReference type="Pfam" id="PF03050">
    <property type="entry name" value="DDE_Tnp_IS66"/>
    <property type="match status" value="1"/>
</dbReference>
<evidence type="ECO:0000259" key="4">
    <source>
        <dbReference type="Pfam" id="PF13007"/>
    </source>
</evidence>
<evidence type="ECO:0000256" key="1">
    <source>
        <dbReference type="SAM" id="Coils"/>
    </source>
</evidence>
<dbReference type="PANTHER" id="PTHR33678">
    <property type="entry name" value="BLL1576 PROTEIN"/>
    <property type="match status" value="1"/>
</dbReference>
<feature type="coiled-coil region" evidence="1">
    <location>
        <begin position="3"/>
        <end position="30"/>
    </location>
</feature>
<gene>
    <name evidence="6" type="ORF">Hsar01_04106</name>
</gene>
<dbReference type="InterPro" id="IPR024463">
    <property type="entry name" value="Transposase_TnpC_homeodom"/>
</dbReference>
<name>A0ABP9UTL4_9BACT</name>
<dbReference type="Proteomes" id="UP001476282">
    <property type="component" value="Unassembled WGS sequence"/>
</dbReference>
<dbReference type="Pfam" id="PF13007">
    <property type="entry name" value="LZ_Tnp_IS66"/>
    <property type="match status" value="1"/>
</dbReference>
<evidence type="ECO:0000259" key="3">
    <source>
        <dbReference type="Pfam" id="PF03050"/>
    </source>
</evidence>
<dbReference type="InterPro" id="IPR039552">
    <property type="entry name" value="IS66_C"/>
</dbReference>
<sequence length="511" mass="57965">MDDERAQARIKELEAQVLLLTQQLDWLKRQLFGRKSERFEHPELFDPAEPGKAPSSGHAAAPEDKPQAAEQAPARREHKTRTRRLPQHLPVIEEEAAPPAEVLAEPDAWRKTSCETSDQLEKEPGYFYLRRTVRWRYVPVDQPFATPVISPAKPRIIDNGFLGPGLLAELLANKYLYHLPFHRQHQLNLRRHGVDIAENTMHDAAEKVGDQLGILVARMKERMLAGGVVRSDETPVRCLDRTAPGGSKLGYFWVYRGLSGDVIFDWQTTREHRHLAQWLGENFEGVLLSDGYQAYAAYCELQARRGKNVRRAACLAHIRRKFEAALKERPAVVAWILKQIAALYRIERDLEDHGATTEVRARVRHNRSLPLIRLLGKAFKHLSATAIRPKSRLGEALHYALGQWSAMHTFLEDGRVAIDNNATERDIRSTAVGKKNWMFIGHPEAGDRSAALYTVLISALNHGVDPQAYLKDVIERLPTMRPNDLDALLPEVWAAENRAKHPAARDLKRVA</sequence>
<dbReference type="RefSeq" id="WP_353568965.1">
    <property type="nucleotide sequence ID" value="NZ_BAABRI010000044.1"/>
</dbReference>
<dbReference type="InterPro" id="IPR004291">
    <property type="entry name" value="Transposase_IS66_central"/>
</dbReference>
<protein>
    <submittedName>
        <fullName evidence="6">IS66 family transposase ISVsp3</fullName>
    </submittedName>
</protein>
<feature type="domain" description="Transposase IS66 central" evidence="3">
    <location>
        <begin position="160"/>
        <end position="446"/>
    </location>
</feature>
<feature type="domain" description="Transposase TnpC homeodomain" evidence="4">
    <location>
        <begin position="20"/>
        <end position="93"/>
    </location>
</feature>
<feature type="compositionally biased region" description="Basic residues" evidence="2">
    <location>
        <begin position="76"/>
        <end position="85"/>
    </location>
</feature>